<evidence type="ECO:0000313" key="3">
    <source>
        <dbReference type="EMBL" id="KAK3894198.1"/>
    </source>
</evidence>
<feature type="region of interest" description="Disordered" evidence="1">
    <location>
        <begin position="1"/>
        <end position="36"/>
    </location>
</feature>
<accession>A0AAE1GQQ3</accession>
<dbReference type="EMBL" id="JAWQEG010000135">
    <property type="protein sequence ID" value="KAK3894198.1"/>
    <property type="molecule type" value="Genomic_DNA"/>
</dbReference>
<comment type="caution">
    <text evidence="3">The sequence shown here is derived from an EMBL/GenBank/DDBJ whole genome shotgun (WGS) entry which is preliminary data.</text>
</comment>
<sequence>MIVRGNTASETARAYPVSDAQRPRLPPARSEQGLPCQGRARPRKLVQNLRVGTLNVGSLTGRGRELADLMERRGVGVLCVQETRWKGNKSREIGEGCKLIYSGANTQGRNGVGIILDKKWRDDLVSVMRKSDRIMSVKLGVESLVLNVVCAYAPQVGCTEDEKEGFWRHLDEVLQAVPQEERIFVGGDLNGHIGSERGVLSRIHGGWGVGGRNEEGEGILDFCLASDMAITNTFFKRTPDQYITYKSGIRETQIDFLLCRRNHLGEVKSCKVIKGEGVTAQHRLVVLDCVIKGVKRGRKQGTPKIKWWELKNERLKQQFKE</sequence>
<feature type="domain" description="Endonuclease/exonuclease/phosphatase" evidence="2">
    <location>
        <begin position="52"/>
        <end position="264"/>
    </location>
</feature>
<name>A0AAE1GQQ3_PETCI</name>
<evidence type="ECO:0000313" key="4">
    <source>
        <dbReference type="Proteomes" id="UP001286313"/>
    </source>
</evidence>
<dbReference type="PANTHER" id="PTHR23227:SF67">
    <property type="entry name" value="CRANIOFACIAL DEVELOPMENT PROTEIN 2-LIKE"/>
    <property type="match status" value="1"/>
</dbReference>
<evidence type="ECO:0000259" key="2">
    <source>
        <dbReference type="Pfam" id="PF03372"/>
    </source>
</evidence>
<dbReference type="InterPro" id="IPR005135">
    <property type="entry name" value="Endo/exonuclease/phosphatase"/>
</dbReference>
<keyword evidence="4" id="KW-1185">Reference proteome</keyword>
<dbReference type="InterPro" id="IPR027124">
    <property type="entry name" value="Swc5/CFDP1/2"/>
</dbReference>
<reference evidence="3" key="1">
    <citation type="submission" date="2023-10" db="EMBL/GenBank/DDBJ databases">
        <title>Genome assemblies of two species of porcelain crab, Petrolisthes cinctipes and Petrolisthes manimaculis (Anomura: Porcellanidae).</title>
        <authorList>
            <person name="Angst P."/>
        </authorList>
    </citation>
    <scope>NUCLEOTIDE SEQUENCE</scope>
    <source>
        <strain evidence="3">PB745_01</strain>
        <tissue evidence="3">Gill</tissue>
    </source>
</reference>
<dbReference type="GO" id="GO:0003824">
    <property type="term" value="F:catalytic activity"/>
    <property type="evidence" value="ECO:0007669"/>
    <property type="project" value="InterPro"/>
</dbReference>
<dbReference type="CDD" id="cd09076">
    <property type="entry name" value="L1-EN"/>
    <property type="match status" value="1"/>
</dbReference>
<feature type="compositionally biased region" description="Polar residues" evidence="1">
    <location>
        <begin position="1"/>
        <end position="10"/>
    </location>
</feature>
<dbReference type="SUPFAM" id="SSF56219">
    <property type="entry name" value="DNase I-like"/>
    <property type="match status" value="1"/>
</dbReference>
<dbReference type="AlphaFoldDB" id="A0AAE1GQQ3"/>
<dbReference type="Pfam" id="PF03372">
    <property type="entry name" value="Exo_endo_phos"/>
    <property type="match status" value="1"/>
</dbReference>
<gene>
    <name evidence="3" type="ORF">Pcinc_002032</name>
</gene>
<dbReference type="PANTHER" id="PTHR23227">
    <property type="entry name" value="BUCENTAUR RELATED"/>
    <property type="match status" value="1"/>
</dbReference>
<protein>
    <recommendedName>
        <fullName evidence="2">Endonuclease/exonuclease/phosphatase domain-containing protein</fullName>
    </recommendedName>
</protein>
<proteinExistence type="predicted"/>
<organism evidence="3 4">
    <name type="scientific">Petrolisthes cinctipes</name>
    <name type="common">Flat porcelain crab</name>
    <dbReference type="NCBI Taxonomy" id="88211"/>
    <lineage>
        <taxon>Eukaryota</taxon>
        <taxon>Metazoa</taxon>
        <taxon>Ecdysozoa</taxon>
        <taxon>Arthropoda</taxon>
        <taxon>Crustacea</taxon>
        <taxon>Multicrustacea</taxon>
        <taxon>Malacostraca</taxon>
        <taxon>Eumalacostraca</taxon>
        <taxon>Eucarida</taxon>
        <taxon>Decapoda</taxon>
        <taxon>Pleocyemata</taxon>
        <taxon>Anomura</taxon>
        <taxon>Galatheoidea</taxon>
        <taxon>Porcellanidae</taxon>
        <taxon>Petrolisthes</taxon>
    </lineage>
</organism>
<evidence type="ECO:0000256" key="1">
    <source>
        <dbReference type="SAM" id="MobiDB-lite"/>
    </source>
</evidence>
<dbReference type="InterPro" id="IPR036691">
    <property type="entry name" value="Endo/exonu/phosph_ase_sf"/>
</dbReference>
<dbReference type="Gene3D" id="3.60.10.10">
    <property type="entry name" value="Endonuclease/exonuclease/phosphatase"/>
    <property type="match status" value="1"/>
</dbReference>
<dbReference type="Proteomes" id="UP001286313">
    <property type="component" value="Unassembled WGS sequence"/>
</dbReference>